<dbReference type="GO" id="GO:0005886">
    <property type="term" value="C:plasma membrane"/>
    <property type="evidence" value="ECO:0007669"/>
    <property type="project" value="UniProtKB-ARBA"/>
</dbReference>
<organism evidence="5">
    <name type="scientific">marine metagenome</name>
    <dbReference type="NCBI Taxonomy" id="408172"/>
    <lineage>
        <taxon>unclassified sequences</taxon>
        <taxon>metagenomes</taxon>
        <taxon>ecological metagenomes</taxon>
    </lineage>
</organism>
<proteinExistence type="predicted"/>
<evidence type="ECO:0008006" key="6">
    <source>
        <dbReference type="Google" id="ProtNLM"/>
    </source>
</evidence>
<protein>
    <recommendedName>
        <fullName evidence="6">Cobalt transport protein</fullName>
    </recommendedName>
</protein>
<comment type="subcellular location">
    <subcellularLocation>
        <location evidence="1">Membrane</location>
        <topology evidence="1">Multi-pass membrane protein</topology>
    </subcellularLocation>
</comment>
<sequence>PHASLVVTDEGLSAAILFSLRLASVVTAASMLTLSTTPIALTDGLESLLKPFRRLGVPAHELAMMVSIALRFIPVLADEAERLQKAQMARGADFTGGPIRRARRLVPLLVPLFLSAFSRADRLAVAMEARGYRGGDGRTRFRPLQMGRADAGAAILVVLAVAGQIWLATQGQP</sequence>
<dbReference type="PANTHER" id="PTHR33514:SF13">
    <property type="entry name" value="PROTEIN ABCI12, CHLOROPLASTIC"/>
    <property type="match status" value="1"/>
</dbReference>
<gene>
    <name evidence="5" type="ORF">METZ01_LOCUS436187</name>
</gene>
<keyword evidence="2" id="KW-0812">Transmembrane</keyword>
<dbReference type="CDD" id="cd16914">
    <property type="entry name" value="EcfT"/>
    <property type="match status" value="1"/>
</dbReference>
<evidence type="ECO:0000256" key="3">
    <source>
        <dbReference type="ARBA" id="ARBA00022989"/>
    </source>
</evidence>
<feature type="non-terminal residue" evidence="5">
    <location>
        <position position="1"/>
    </location>
</feature>
<evidence type="ECO:0000256" key="4">
    <source>
        <dbReference type="ARBA" id="ARBA00023136"/>
    </source>
</evidence>
<dbReference type="EMBL" id="UINC01176278">
    <property type="protein sequence ID" value="SVD83333.1"/>
    <property type="molecule type" value="Genomic_DNA"/>
</dbReference>
<reference evidence="5" key="1">
    <citation type="submission" date="2018-05" db="EMBL/GenBank/DDBJ databases">
        <authorList>
            <person name="Lanie J.A."/>
            <person name="Ng W.-L."/>
            <person name="Kazmierczak K.M."/>
            <person name="Andrzejewski T.M."/>
            <person name="Davidsen T.M."/>
            <person name="Wayne K.J."/>
            <person name="Tettelin H."/>
            <person name="Glass J.I."/>
            <person name="Rusch D."/>
            <person name="Podicherti R."/>
            <person name="Tsui H.-C.T."/>
            <person name="Winkler M.E."/>
        </authorList>
    </citation>
    <scope>NUCLEOTIDE SEQUENCE</scope>
</reference>
<dbReference type="AlphaFoldDB" id="A0A382YJA2"/>
<keyword evidence="4" id="KW-0472">Membrane</keyword>
<dbReference type="Pfam" id="PF02361">
    <property type="entry name" value="CbiQ"/>
    <property type="match status" value="1"/>
</dbReference>
<evidence type="ECO:0000256" key="2">
    <source>
        <dbReference type="ARBA" id="ARBA00022692"/>
    </source>
</evidence>
<evidence type="ECO:0000313" key="5">
    <source>
        <dbReference type="EMBL" id="SVD83333.1"/>
    </source>
</evidence>
<dbReference type="InterPro" id="IPR003339">
    <property type="entry name" value="ABC/ECF_trnsptr_transmembrane"/>
</dbReference>
<dbReference type="PANTHER" id="PTHR33514">
    <property type="entry name" value="PROTEIN ABCI12, CHLOROPLASTIC"/>
    <property type="match status" value="1"/>
</dbReference>
<name>A0A382YJA2_9ZZZZ</name>
<evidence type="ECO:0000256" key="1">
    <source>
        <dbReference type="ARBA" id="ARBA00004141"/>
    </source>
</evidence>
<accession>A0A382YJA2</accession>
<keyword evidence="3" id="KW-1133">Transmembrane helix</keyword>